<keyword evidence="3" id="KW-1185">Reference proteome</keyword>
<dbReference type="EMBL" id="UZAH01030427">
    <property type="protein sequence ID" value="VDP10518.1"/>
    <property type="molecule type" value="Genomic_DNA"/>
</dbReference>
<feature type="region of interest" description="Disordered" evidence="1">
    <location>
        <begin position="41"/>
        <end position="64"/>
    </location>
</feature>
<evidence type="ECO:0000313" key="2">
    <source>
        <dbReference type="EMBL" id="VDP10518.1"/>
    </source>
</evidence>
<accession>A0A183G869</accession>
<dbReference type="OrthoDB" id="2113965at2759"/>
<gene>
    <name evidence="2" type="ORF">HPBE_LOCUS18041</name>
</gene>
<reference evidence="2 3" key="1">
    <citation type="submission" date="2018-11" db="EMBL/GenBank/DDBJ databases">
        <authorList>
            <consortium name="Pathogen Informatics"/>
        </authorList>
    </citation>
    <scope>NUCLEOTIDE SEQUENCE [LARGE SCALE GENOMIC DNA]</scope>
</reference>
<dbReference type="WBParaSite" id="HPBE_0001804201-mRNA-1">
    <property type="protein sequence ID" value="HPBE_0001804201-mRNA-1"/>
    <property type="gene ID" value="HPBE_0001804201"/>
</dbReference>
<reference evidence="4" key="2">
    <citation type="submission" date="2019-09" db="UniProtKB">
        <authorList>
            <consortium name="WormBaseParasite"/>
        </authorList>
    </citation>
    <scope>IDENTIFICATION</scope>
</reference>
<protein>
    <submittedName>
        <fullName evidence="4">Tryptophan--tRNA ligase</fullName>
    </submittedName>
</protein>
<evidence type="ECO:0000256" key="1">
    <source>
        <dbReference type="SAM" id="MobiDB-lite"/>
    </source>
</evidence>
<name>A0A183G869_HELPZ</name>
<dbReference type="Proteomes" id="UP000050761">
    <property type="component" value="Unassembled WGS sequence"/>
</dbReference>
<proteinExistence type="predicted"/>
<accession>A0A3P8BLL0</accession>
<evidence type="ECO:0000313" key="3">
    <source>
        <dbReference type="Proteomes" id="UP000050761"/>
    </source>
</evidence>
<organism evidence="3 4">
    <name type="scientific">Heligmosomoides polygyrus</name>
    <name type="common">Parasitic roundworm</name>
    <dbReference type="NCBI Taxonomy" id="6339"/>
    <lineage>
        <taxon>Eukaryota</taxon>
        <taxon>Metazoa</taxon>
        <taxon>Ecdysozoa</taxon>
        <taxon>Nematoda</taxon>
        <taxon>Chromadorea</taxon>
        <taxon>Rhabditida</taxon>
        <taxon>Rhabditina</taxon>
        <taxon>Rhabditomorpha</taxon>
        <taxon>Strongyloidea</taxon>
        <taxon>Heligmosomidae</taxon>
        <taxon>Heligmosomoides</taxon>
    </lineage>
</organism>
<dbReference type="AlphaFoldDB" id="A0A183G869"/>
<sequence>MFRKPNDDDYGCGRLVKAKPIQTKHAQKLSMTGKDFVTSAFEGDRRTSGPDCCADDDVGSSRDSLLTEDERNKIHAKILKAELKGDTDFVTSAFEGDRRTSGPDCCADDDVGSSRDSLLTEDERNKIHAKILKAELKGDTSSSRMQREYGRQQDVKEMVREEKSSTAEDQLMMFHRSVINLYLLMVKRNFCKKESVPLLGVGTDDQKRFFRRLDGTESGQTAAVV</sequence>
<evidence type="ECO:0000313" key="4">
    <source>
        <dbReference type="WBParaSite" id="HPBE_0001804201-mRNA-1"/>
    </source>
</evidence>